<evidence type="ECO:0000256" key="1">
    <source>
        <dbReference type="ARBA" id="ARBA00022670"/>
    </source>
</evidence>
<evidence type="ECO:0000313" key="4">
    <source>
        <dbReference type="EMBL" id="PJA90485.1"/>
    </source>
</evidence>
<organism evidence="4 5">
    <name type="scientific">Candidatus Magasanikbacteria bacterium CG_4_9_14_3_um_filter_32_9</name>
    <dbReference type="NCBI Taxonomy" id="1974644"/>
    <lineage>
        <taxon>Bacteria</taxon>
        <taxon>Candidatus Magasanikiibacteriota</taxon>
    </lineage>
</organism>
<sequence length="421" mass="46773">MEKRDIEIMSPAGSFESLRSAIKAGANSVYFGIDQLNMRARAAVNFTMQDLNEIVEICNKHNVKTYLTLNIVLYNHDIVKMKKICDIAKESGVTAVIAADIAAIQYANSIGLEVHISTQANVSNFEAVKFFARFADVVVLARELTFGQIKDICAKIKEENITGPSGELVRIEIFVHGALCVAISGKCYMSLATHNASANRGACLQNCRRTYRVIEEETGNELVIDNNYIMSPKDLCTVGYIDKILDAGVCVLKIEGRGRSSDYVYTTTGVYREAADSYLEGNFTKEKIKNWIDKLSTVFNRGFWHGGYYLGKKQDEWSGSYGSQSTKERIFVGQVVHYYPKVGIAEIKIETKDVAEGDKICITGPTTGILKGKVEGLRVGGNVANNAKKGDLITFVVSERVRNNDKLFVIRNRENVQNYTK</sequence>
<comment type="similarity">
    <text evidence="3">Belongs to the peptidase U32 family.</text>
</comment>
<dbReference type="PANTHER" id="PTHR30217:SF6">
    <property type="entry name" value="TRNA HYDROXYLATION PROTEIN P"/>
    <property type="match status" value="1"/>
</dbReference>
<proteinExistence type="inferred from homology"/>
<name>A0A2M7Z7T4_9BACT</name>
<protein>
    <submittedName>
        <fullName evidence="4">Collagenase-like protease</fullName>
    </submittedName>
</protein>
<dbReference type="InterPro" id="IPR001539">
    <property type="entry name" value="Peptidase_U32"/>
</dbReference>
<accession>A0A2M7Z7T4</accession>
<dbReference type="InterPro" id="IPR051454">
    <property type="entry name" value="RNA/ubiquinone_mod_enzymes"/>
</dbReference>
<dbReference type="GO" id="GO:0008233">
    <property type="term" value="F:peptidase activity"/>
    <property type="evidence" value="ECO:0007669"/>
    <property type="project" value="UniProtKB-KW"/>
</dbReference>
<dbReference type="Proteomes" id="UP000230843">
    <property type="component" value="Unassembled WGS sequence"/>
</dbReference>
<dbReference type="AlphaFoldDB" id="A0A2M7Z7T4"/>
<dbReference type="PROSITE" id="PS01276">
    <property type="entry name" value="PEPTIDASE_U32"/>
    <property type="match status" value="1"/>
</dbReference>
<keyword evidence="2" id="KW-0378">Hydrolase</keyword>
<evidence type="ECO:0000256" key="2">
    <source>
        <dbReference type="ARBA" id="ARBA00022801"/>
    </source>
</evidence>
<dbReference type="Pfam" id="PF01136">
    <property type="entry name" value="Peptidase_U32"/>
    <property type="match status" value="1"/>
</dbReference>
<dbReference type="GO" id="GO:0006508">
    <property type="term" value="P:proteolysis"/>
    <property type="evidence" value="ECO:0007669"/>
    <property type="project" value="UniProtKB-KW"/>
</dbReference>
<reference evidence="5" key="1">
    <citation type="submission" date="2017-09" db="EMBL/GenBank/DDBJ databases">
        <title>Depth-based differentiation of microbial function through sediment-hosted aquifers and enrichment of novel symbionts in the deep terrestrial subsurface.</title>
        <authorList>
            <person name="Probst A.J."/>
            <person name="Ladd B."/>
            <person name="Jarett J.K."/>
            <person name="Geller-Mcgrath D.E."/>
            <person name="Sieber C.M.K."/>
            <person name="Emerson J.B."/>
            <person name="Anantharaman K."/>
            <person name="Thomas B.C."/>
            <person name="Malmstrom R."/>
            <person name="Stieglmeier M."/>
            <person name="Klingl A."/>
            <person name="Woyke T."/>
            <person name="Ryan C.M."/>
            <person name="Banfield J.F."/>
        </authorList>
    </citation>
    <scope>NUCLEOTIDE SEQUENCE [LARGE SCALE GENOMIC DNA]</scope>
</reference>
<dbReference type="PANTHER" id="PTHR30217">
    <property type="entry name" value="PEPTIDASE U32 FAMILY"/>
    <property type="match status" value="1"/>
</dbReference>
<dbReference type="EMBL" id="PFVJ01000005">
    <property type="protein sequence ID" value="PJA90485.1"/>
    <property type="molecule type" value="Genomic_DNA"/>
</dbReference>
<comment type="caution">
    <text evidence="4">The sequence shown here is derived from an EMBL/GenBank/DDBJ whole genome shotgun (WGS) entry which is preliminary data.</text>
</comment>
<evidence type="ECO:0000313" key="5">
    <source>
        <dbReference type="Proteomes" id="UP000230843"/>
    </source>
</evidence>
<evidence type="ECO:0000256" key="3">
    <source>
        <dbReference type="ARBA" id="ARBA00038374"/>
    </source>
</evidence>
<keyword evidence="1 4" id="KW-0645">Protease</keyword>
<gene>
    <name evidence="4" type="ORF">CO137_00180</name>
</gene>